<sequence>MNSRSKRMLELCSITKSSKQEQTRDISCEIKEGLCLFEETKRNATVTVLDIDEKENFNILDLPVDIVNESFIETFGIDMIQREIPDLHVTTETTNTSNMQCEVATDQNDEENGESMDVMQTEAPQGQILDQSITVAVRQFQVESSQEDNIQLESVVNDDQNIEEGEEKLEAARRKRVIGINFRKTHQDLRMKGKQYIGFRRPTNQTNTFQDVQREPRKQ</sequence>
<name>A0A653CAN0_CALMS</name>
<feature type="compositionally biased region" description="Polar residues" evidence="1">
    <location>
        <begin position="202"/>
        <end position="211"/>
    </location>
</feature>
<feature type="region of interest" description="Disordered" evidence="1">
    <location>
        <begin position="200"/>
        <end position="219"/>
    </location>
</feature>
<gene>
    <name evidence="2" type="ORF">CALMAC_LOCUS7569</name>
</gene>
<evidence type="ECO:0000313" key="2">
    <source>
        <dbReference type="EMBL" id="VEN44958.1"/>
    </source>
</evidence>
<evidence type="ECO:0000256" key="1">
    <source>
        <dbReference type="SAM" id="MobiDB-lite"/>
    </source>
</evidence>
<dbReference type="AlphaFoldDB" id="A0A653CAN0"/>
<dbReference type="Proteomes" id="UP000410492">
    <property type="component" value="Unassembled WGS sequence"/>
</dbReference>
<accession>A0A653CAN0</accession>
<organism evidence="2 3">
    <name type="scientific">Callosobruchus maculatus</name>
    <name type="common">Southern cowpea weevil</name>
    <name type="synonym">Pulse bruchid</name>
    <dbReference type="NCBI Taxonomy" id="64391"/>
    <lineage>
        <taxon>Eukaryota</taxon>
        <taxon>Metazoa</taxon>
        <taxon>Ecdysozoa</taxon>
        <taxon>Arthropoda</taxon>
        <taxon>Hexapoda</taxon>
        <taxon>Insecta</taxon>
        <taxon>Pterygota</taxon>
        <taxon>Neoptera</taxon>
        <taxon>Endopterygota</taxon>
        <taxon>Coleoptera</taxon>
        <taxon>Polyphaga</taxon>
        <taxon>Cucujiformia</taxon>
        <taxon>Chrysomeloidea</taxon>
        <taxon>Chrysomelidae</taxon>
        <taxon>Bruchinae</taxon>
        <taxon>Bruchini</taxon>
        <taxon>Callosobruchus</taxon>
    </lineage>
</organism>
<evidence type="ECO:0000313" key="3">
    <source>
        <dbReference type="Proteomes" id="UP000410492"/>
    </source>
</evidence>
<feature type="non-terminal residue" evidence="2">
    <location>
        <position position="219"/>
    </location>
</feature>
<proteinExistence type="predicted"/>
<dbReference type="EMBL" id="CAACVG010007344">
    <property type="protein sequence ID" value="VEN44958.1"/>
    <property type="molecule type" value="Genomic_DNA"/>
</dbReference>
<dbReference type="OrthoDB" id="6810204at2759"/>
<reference evidence="2 3" key="1">
    <citation type="submission" date="2019-01" db="EMBL/GenBank/DDBJ databases">
        <authorList>
            <person name="Sayadi A."/>
        </authorList>
    </citation>
    <scope>NUCLEOTIDE SEQUENCE [LARGE SCALE GENOMIC DNA]</scope>
</reference>
<protein>
    <submittedName>
        <fullName evidence="2">Uncharacterized protein</fullName>
    </submittedName>
</protein>
<keyword evidence="3" id="KW-1185">Reference proteome</keyword>